<keyword evidence="4" id="KW-0493">Microtubule</keyword>
<dbReference type="GO" id="GO:0005737">
    <property type="term" value="C:cytoplasm"/>
    <property type="evidence" value="ECO:0007669"/>
    <property type="project" value="TreeGrafter"/>
</dbReference>
<dbReference type="GO" id="GO:0005813">
    <property type="term" value="C:centrosome"/>
    <property type="evidence" value="ECO:0007669"/>
    <property type="project" value="TreeGrafter"/>
</dbReference>
<evidence type="ECO:0000313" key="9">
    <source>
        <dbReference type="EMBL" id="KAG8239983.1"/>
    </source>
</evidence>
<proteinExistence type="inferred from homology"/>
<protein>
    <submittedName>
        <fullName evidence="9">Uncharacterized protein</fullName>
    </submittedName>
</protein>
<dbReference type="Pfam" id="PF19047">
    <property type="entry name" value="HOOK_N"/>
    <property type="match status" value="1"/>
</dbReference>
<sequence>MARLLQLILGCAVNCNKKQEYIKRIMDMEESLQQVIMQSIQELESNGAGALSVATNLSEGFLSTGLQPNPAIMDPQIPKLLQDLEAASNARDWMAQKCHELEMQVTLLQEEKSCIVLENQTLKEKLKEHEAIEQTNLLDAKDASSGSGHKYKELRKQLENCKEEMYKMEQ</sequence>
<dbReference type="Pfam" id="PF05622">
    <property type="entry name" value="HOOK"/>
    <property type="match status" value="1"/>
</dbReference>
<dbReference type="PANTHER" id="PTHR18947:SF39">
    <property type="entry name" value="PROTEIN HOOK"/>
    <property type="match status" value="1"/>
</dbReference>
<feature type="non-terminal residue" evidence="9">
    <location>
        <position position="170"/>
    </location>
</feature>
<dbReference type="GO" id="GO:0030705">
    <property type="term" value="P:cytoskeleton-dependent intracellular transport"/>
    <property type="evidence" value="ECO:0007669"/>
    <property type="project" value="InterPro"/>
</dbReference>
<evidence type="ECO:0000256" key="3">
    <source>
        <dbReference type="ARBA" id="ARBA00022490"/>
    </source>
</evidence>
<organism evidence="9 10">
    <name type="scientific">Ladona fulva</name>
    <name type="common">Scarce chaser dragonfly</name>
    <name type="synonym">Libellula fulva</name>
    <dbReference type="NCBI Taxonomy" id="123851"/>
    <lineage>
        <taxon>Eukaryota</taxon>
        <taxon>Metazoa</taxon>
        <taxon>Ecdysozoa</taxon>
        <taxon>Arthropoda</taxon>
        <taxon>Hexapoda</taxon>
        <taxon>Insecta</taxon>
        <taxon>Pterygota</taxon>
        <taxon>Palaeoptera</taxon>
        <taxon>Odonata</taxon>
        <taxon>Epiprocta</taxon>
        <taxon>Anisoptera</taxon>
        <taxon>Libelluloidea</taxon>
        <taxon>Libellulidae</taxon>
        <taxon>Ladona</taxon>
    </lineage>
</organism>
<dbReference type="EMBL" id="KZ310587">
    <property type="protein sequence ID" value="KAG8239983.1"/>
    <property type="molecule type" value="Genomic_DNA"/>
</dbReference>
<dbReference type="OrthoDB" id="49395at2759"/>
<reference evidence="9" key="1">
    <citation type="submission" date="2013-04" db="EMBL/GenBank/DDBJ databases">
        <authorList>
            <person name="Qu J."/>
            <person name="Murali S.C."/>
            <person name="Bandaranaike D."/>
            <person name="Bellair M."/>
            <person name="Blankenburg K."/>
            <person name="Chao H."/>
            <person name="Dinh H."/>
            <person name="Doddapaneni H."/>
            <person name="Downs B."/>
            <person name="Dugan-Rocha S."/>
            <person name="Elkadiri S."/>
            <person name="Gnanaolivu R.D."/>
            <person name="Hernandez B."/>
            <person name="Javaid M."/>
            <person name="Jayaseelan J.C."/>
            <person name="Lee S."/>
            <person name="Li M."/>
            <person name="Ming W."/>
            <person name="Munidasa M."/>
            <person name="Muniz J."/>
            <person name="Nguyen L."/>
            <person name="Ongeri F."/>
            <person name="Osuji N."/>
            <person name="Pu L.-L."/>
            <person name="Puazo M."/>
            <person name="Qu C."/>
            <person name="Quiroz J."/>
            <person name="Raj R."/>
            <person name="Weissenberger G."/>
            <person name="Xin Y."/>
            <person name="Zou X."/>
            <person name="Han Y."/>
            <person name="Richards S."/>
            <person name="Worley K."/>
            <person name="Muzny D."/>
            <person name="Gibbs R."/>
        </authorList>
    </citation>
    <scope>NUCLEOTIDE SEQUENCE</scope>
    <source>
        <strain evidence="9">Sampled in the wild</strain>
    </source>
</reference>
<dbReference type="AlphaFoldDB" id="A0A8K0KXS5"/>
<keyword evidence="6" id="KW-0206">Cytoskeleton</keyword>
<reference evidence="9" key="2">
    <citation type="submission" date="2017-10" db="EMBL/GenBank/DDBJ databases">
        <title>Ladona fulva Genome sequencing and assembly.</title>
        <authorList>
            <person name="Murali S."/>
            <person name="Richards S."/>
            <person name="Bandaranaike D."/>
            <person name="Bellair M."/>
            <person name="Blankenburg K."/>
            <person name="Chao H."/>
            <person name="Dinh H."/>
            <person name="Doddapaneni H."/>
            <person name="Dugan-Rocha S."/>
            <person name="Elkadiri S."/>
            <person name="Gnanaolivu R."/>
            <person name="Hernandez B."/>
            <person name="Skinner E."/>
            <person name="Javaid M."/>
            <person name="Lee S."/>
            <person name="Li M."/>
            <person name="Ming W."/>
            <person name="Munidasa M."/>
            <person name="Muniz J."/>
            <person name="Nguyen L."/>
            <person name="Hughes D."/>
            <person name="Osuji N."/>
            <person name="Pu L.-L."/>
            <person name="Puazo M."/>
            <person name="Qu C."/>
            <person name="Quiroz J."/>
            <person name="Raj R."/>
            <person name="Weissenberger G."/>
            <person name="Xin Y."/>
            <person name="Zou X."/>
            <person name="Han Y."/>
            <person name="Worley K."/>
            <person name="Muzny D."/>
            <person name="Gibbs R."/>
        </authorList>
    </citation>
    <scope>NUCLEOTIDE SEQUENCE</scope>
    <source>
        <strain evidence="9">Sampled in the wild</strain>
    </source>
</reference>
<feature type="domain" description="Hook C-terminal" evidence="7">
    <location>
        <begin position="96"/>
        <end position="169"/>
    </location>
</feature>
<comment type="caution">
    <text evidence="9">The sequence shown here is derived from an EMBL/GenBank/DDBJ whole genome shotgun (WGS) entry which is preliminary data.</text>
</comment>
<dbReference type="SUPFAM" id="SSF116907">
    <property type="entry name" value="Hook domain"/>
    <property type="match status" value="1"/>
</dbReference>
<dbReference type="GO" id="GO:0051959">
    <property type="term" value="F:dynein light intermediate chain binding"/>
    <property type="evidence" value="ECO:0007669"/>
    <property type="project" value="TreeGrafter"/>
</dbReference>
<evidence type="ECO:0000256" key="5">
    <source>
        <dbReference type="ARBA" id="ARBA00023054"/>
    </source>
</evidence>
<dbReference type="GO" id="GO:0005874">
    <property type="term" value="C:microtubule"/>
    <property type="evidence" value="ECO:0007669"/>
    <property type="project" value="UniProtKB-KW"/>
</dbReference>
<keyword evidence="10" id="KW-1185">Reference proteome</keyword>
<keyword evidence="5" id="KW-0175">Coiled coil</keyword>
<evidence type="ECO:0000256" key="2">
    <source>
        <dbReference type="ARBA" id="ARBA00006946"/>
    </source>
</evidence>
<comment type="subcellular location">
    <subcellularLocation>
        <location evidence="1">Cytoplasm</location>
        <location evidence="1">Cytoskeleton</location>
    </subcellularLocation>
</comment>
<evidence type="ECO:0000256" key="6">
    <source>
        <dbReference type="ARBA" id="ARBA00023212"/>
    </source>
</evidence>
<evidence type="ECO:0000256" key="1">
    <source>
        <dbReference type="ARBA" id="ARBA00004245"/>
    </source>
</evidence>
<name>A0A8K0KXS5_LADFU</name>
<feature type="domain" description="HOOK N-terminal" evidence="8">
    <location>
        <begin position="1"/>
        <end position="42"/>
    </location>
</feature>
<evidence type="ECO:0000256" key="4">
    <source>
        <dbReference type="ARBA" id="ARBA00022701"/>
    </source>
</evidence>
<keyword evidence="3" id="KW-0963">Cytoplasm</keyword>
<dbReference type="InterPro" id="IPR043936">
    <property type="entry name" value="HOOK_N"/>
</dbReference>
<evidence type="ECO:0000259" key="8">
    <source>
        <dbReference type="Pfam" id="PF19047"/>
    </source>
</evidence>
<accession>A0A8K0KXS5</accession>
<dbReference type="GO" id="GO:0008017">
    <property type="term" value="F:microtubule binding"/>
    <property type="evidence" value="ECO:0007669"/>
    <property type="project" value="InterPro"/>
</dbReference>
<comment type="similarity">
    <text evidence="2">Belongs to the hook family.</text>
</comment>
<dbReference type="InterPro" id="IPR036872">
    <property type="entry name" value="CH_dom_sf"/>
</dbReference>
<dbReference type="Proteomes" id="UP000792457">
    <property type="component" value="Unassembled WGS sequence"/>
</dbReference>
<evidence type="ECO:0000313" key="10">
    <source>
        <dbReference type="Proteomes" id="UP000792457"/>
    </source>
</evidence>
<dbReference type="Gene3D" id="1.10.418.10">
    <property type="entry name" value="Calponin-like domain"/>
    <property type="match status" value="1"/>
</dbReference>
<dbReference type="InterPro" id="IPR008636">
    <property type="entry name" value="Hook_C"/>
</dbReference>
<gene>
    <name evidence="9" type="ORF">J437_LFUL019473</name>
</gene>
<evidence type="ECO:0000259" key="7">
    <source>
        <dbReference type="Pfam" id="PF05622"/>
    </source>
</evidence>
<dbReference type="GO" id="GO:0031122">
    <property type="term" value="P:cytoplasmic microtubule organization"/>
    <property type="evidence" value="ECO:0007669"/>
    <property type="project" value="InterPro"/>
</dbReference>
<dbReference type="PANTHER" id="PTHR18947">
    <property type="entry name" value="HOOK PROTEINS"/>
    <property type="match status" value="1"/>
</dbReference>